<proteinExistence type="predicted"/>
<keyword evidence="1" id="KW-0812">Transmembrane</keyword>
<name>A0A1F7YMC3_9BACT</name>
<evidence type="ECO:0000313" key="3">
    <source>
        <dbReference type="Proteomes" id="UP000177263"/>
    </source>
</evidence>
<sequence length="125" mass="13865">MESDDALSPGCAGCLLLLVLVPILCCVIQPSFVLGLPEEIGKHFPGTITRVSYFEEEMVWVQLEECQEDPQTGICDPMNNSGYHWELSHPMGTTVTIVSDFLGITYTKTIYHTHGYSVGDIWPAE</sequence>
<accession>A0A1F7YMC3</accession>
<dbReference type="Proteomes" id="UP000177263">
    <property type="component" value="Unassembled WGS sequence"/>
</dbReference>
<organism evidence="2 3">
    <name type="scientific">Candidatus Woesebacteria bacterium RIFCSPHIGHO2_01_FULL_41_10</name>
    <dbReference type="NCBI Taxonomy" id="1802500"/>
    <lineage>
        <taxon>Bacteria</taxon>
        <taxon>Candidatus Woeseibacteriota</taxon>
    </lineage>
</organism>
<reference evidence="2 3" key="1">
    <citation type="journal article" date="2016" name="Nat. Commun.">
        <title>Thousands of microbial genomes shed light on interconnected biogeochemical processes in an aquifer system.</title>
        <authorList>
            <person name="Anantharaman K."/>
            <person name="Brown C.T."/>
            <person name="Hug L.A."/>
            <person name="Sharon I."/>
            <person name="Castelle C.J."/>
            <person name="Probst A.J."/>
            <person name="Thomas B.C."/>
            <person name="Singh A."/>
            <person name="Wilkins M.J."/>
            <person name="Karaoz U."/>
            <person name="Brodie E.L."/>
            <person name="Williams K.H."/>
            <person name="Hubbard S.S."/>
            <person name="Banfield J.F."/>
        </authorList>
    </citation>
    <scope>NUCLEOTIDE SEQUENCE [LARGE SCALE GENOMIC DNA]</scope>
</reference>
<evidence type="ECO:0000256" key="1">
    <source>
        <dbReference type="SAM" id="Phobius"/>
    </source>
</evidence>
<keyword evidence="1" id="KW-0472">Membrane</keyword>
<gene>
    <name evidence="2" type="ORF">A2801_00905</name>
</gene>
<keyword evidence="1" id="KW-1133">Transmembrane helix</keyword>
<dbReference type="STRING" id="1802500.A2801_00905"/>
<dbReference type="EMBL" id="MGGM01000029">
    <property type="protein sequence ID" value="OGM28481.1"/>
    <property type="molecule type" value="Genomic_DNA"/>
</dbReference>
<comment type="caution">
    <text evidence="2">The sequence shown here is derived from an EMBL/GenBank/DDBJ whole genome shotgun (WGS) entry which is preliminary data.</text>
</comment>
<evidence type="ECO:0000313" key="2">
    <source>
        <dbReference type="EMBL" id="OGM28481.1"/>
    </source>
</evidence>
<dbReference type="AlphaFoldDB" id="A0A1F7YMC3"/>
<feature type="transmembrane region" description="Helical" evidence="1">
    <location>
        <begin position="6"/>
        <end position="28"/>
    </location>
</feature>
<protein>
    <submittedName>
        <fullName evidence="2">Uncharacterized protein</fullName>
    </submittedName>
</protein>